<dbReference type="Proteomes" id="UP001303222">
    <property type="component" value="Unassembled WGS sequence"/>
</dbReference>
<protein>
    <recommendedName>
        <fullName evidence="1">ABM domain-containing protein</fullName>
    </recommendedName>
</protein>
<evidence type="ECO:0000313" key="3">
    <source>
        <dbReference type="Proteomes" id="UP001303222"/>
    </source>
</evidence>
<sequence length="106" mass="12132">MTISLIALIYPKEDKVERLKEISKETAEWVKANEPGCLQYHWSQSTEDGKPVFVVQESYADMAAFETHKNSEKFAWLMELGQKEDLMAKPLKVMMLDAFGGFASRL</sequence>
<dbReference type="PANTHER" id="PTHR40624:SF1">
    <property type="entry name" value="BIOSYNTHESIS MONOOXYGENASE, PUTATIVE (AFU_ORTHOLOGUE AFUA_1G12025)-RELATED"/>
    <property type="match status" value="1"/>
</dbReference>
<dbReference type="SUPFAM" id="SSF54909">
    <property type="entry name" value="Dimeric alpha+beta barrel"/>
    <property type="match status" value="1"/>
</dbReference>
<dbReference type="InterPro" id="IPR011008">
    <property type="entry name" value="Dimeric_a/b-barrel"/>
</dbReference>
<accession>A0AAN6NKC0</accession>
<reference evidence="2" key="2">
    <citation type="submission" date="2023-06" db="EMBL/GenBank/DDBJ databases">
        <authorList>
            <consortium name="Lawrence Berkeley National Laboratory"/>
            <person name="Mondo S.J."/>
            <person name="Hensen N."/>
            <person name="Bonometti L."/>
            <person name="Westerberg I."/>
            <person name="Brannstrom I.O."/>
            <person name="Guillou S."/>
            <person name="Cros-Aarteil S."/>
            <person name="Calhoun S."/>
            <person name="Haridas S."/>
            <person name="Kuo A."/>
            <person name="Pangilinan J."/>
            <person name="Riley R."/>
            <person name="Labutti K."/>
            <person name="Andreopoulos B."/>
            <person name="Lipzen A."/>
            <person name="Chen C."/>
            <person name="Yanf M."/>
            <person name="Daum C."/>
            <person name="Ng V."/>
            <person name="Clum A."/>
            <person name="Steindorff A."/>
            <person name="Ohm R."/>
            <person name="Martin F."/>
            <person name="Silar P."/>
            <person name="Natvig D."/>
            <person name="Lalanne C."/>
            <person name="Gautier V."/>
            <person name="Ament-Velasquez S.L."/>
            <person name="Kruys A."/>
            <person name="Hutchinson M.I."/>
            <person name="Powell A.J."/>
            <person name="Barry K."/>
            <person name="Miller A.N."/>
            <person name="Grigoriev I.V."/>
            <person name="Debuchy R."/>
            <person name="Gladieux P."/>
            <person name="Thoren M.H."/>
            <person name="Johannesson H."/>
        </authorList>
    </citation>
    <scope>NUCLEOTIDE SEQUENCE</scope>
    <source>
        <strain evidence="2">CBS 626.80</strain>
    </source>
</reference>
<gene>
    <name evidence="2" type="ORF">QBC32DRAFT_384103</name>
</gene>
<dbReference type="Pfam" id="PF03992">
    <property type="entry name" value="ABM"/>
    <property type="match status" value="1"/>
</dbReference>
<dbReference type="PANTHER" id="PTHR40624">
    <property type="entry name" value="BIOSYNTHESIS MONOOXYGENASE, PUTATIVE (AFU_ORTHOLOGUE AFUA_1G12025)-RELATED"/>
    <property type="match status" value="1"/>
</dbReference>
<keyword evidence="3" id="KW-1185">Reference proteome</keyword>
<dbReference type="EMBL" id="MU859352">
    <property type="protein sequence ID" value="KAK3947425.1"/>
    <property type="molecule type" value="Genomic_DNA"/>
</dbReference>
<feature type="domain" description="ABM" evidence="1">
    <location>
        <begin position="3"/>
        <end position="94"/>
    </location>
</feature>
<comment type="caution">
    <text evidence="2">The sequence shown here is derived from an EMBL/GenBank/DDBJ whole genome shotgun (WGS) entry which is preliminary data.</text>
</comment>
<name>A0AAN6NKC0_9PEZI</name>
<dbReference type="Gene3D" id="3.30.70.100">
    <property type="match status" value="1"/>
</dbReference>
<dbReference type="AlphaFoldDB" id="A0AAN6NKC0"/>
<organism evidence="2 3">
    <name type="scientific">Pseudoneurospora amorphoporcata</name>
    <dbReference type="NCBI Taxonomy" id="241081"/>
    <lineage>
        <taxon>Eukaryota</taxon>
        <taxon>Fungi</taxon>
        <taxon>Dikarya</taxon>
        <taxon>Ascomycota</taxon>
        <taxon>Pezizomycotina</taxon>
        <taxon>Sordariomycetes</taxon>
        <taxon>Sordariomycetidae</taxon>
        <taxon>Sordariales</taxon>
        <taxon>Sordariaceae</taxon>
        <taxon>Pseudoneurospora</taxon>
    </lineage>
</organism>
<evidence type="ECO:0000259" key="1">
    <source>
        <dbReference type="PROSITE" id="PS51725"/>
    </source>
</evidence>
<reference evidence="2" key="1">
    <citation type="journal article" date="2023" name="Mol. Phylogenet. Evol.">
        <title>Genome-scale phylogeny and comparative genomics of the fungal order Sordariales.</title>
        <authorList>
            <person name="Hensen N."/>
            <person name="Bonometti L."/>
            <person name="Westerberg I."/>
            <person name="Brannstrom I.O."/>
            <person name="Guillou S."/>
            <person name="Cros-Aarteil S."/>
            <person name="Calhoun S."/>
            <person name="Haridas S."/>
            <person name="Kuo A."/>
            <person name="Mondo S."/>
            <person name="Pangilinan J."/>
            <person name="Riley R."/>
            <person name="LaButti K."/>
            <person name="Andreopoulos B."/>
            <person name="Lipzen A."/>
            <person name="Chen C."/>
            <person name="Yan M."/>
            <person name="Daum C."/>
            <person name="Ng V."/>
            <person name="Clum A."/>
            <person name="Steindorff A."/>
            <person name="Ohm R.A."/>
            <person name="Martin F."/>
            <person name="Silar P."/>
            <person name="Natvig D.O."/>
            <person name="Lalanne C."/>
            <person name="Gautier V."/>
            <person name="Ament-Velasquez S.L."/>
            <person name="Kruys A."/>
            <person name="Hutchinson M.I."/>
            <person name="Powell A.J."/>
            <person name="Barry K."/>
            <person name="Miller A.N."/>
            <person name="Grigoriev I.V."/>
            <person name="Debuchy R."/>
            <person name="Gladieux P."/>
            <person name="Hiltunen Thoren M."/>
            <person name="Johannesson H."/>
        </authorList>
    </citation>
    <scope>NUCLEOTIDE SEQUENCE</scope>
    <source>
        <strain evidence="2">CBS 626.80</strain>
    </source>
</reference>
<evidence type="ECO:0000313" key="2">
    <source>
        <dbReference type="EMBL" id="KAK3947425.1"/>
    </source>
</evidence>
<dbReference type="InterPro" id="IPR007138">
    <property type="entry name" value="ABM_dom"/>
</dbReference>
<dbReference type="PROSITE" id="PS51725">
    <property type="entry name" value="ABM"/>
    <property type="match status" value="1"/>
</dbReference>
<proteinExistence type="predicted"/>